<dbReference type="EMBL" id="JAAZCD010000150">
    <property type="protein sequence ID" value="NLD31929.1"/>
    <property type="molecule type" value="Genomic_DNA"/>
</dbReference>
<comment type="caution">
    <text evidence="4">The sequence shown here is derived from an EMBL/GenBank/DDBJ whole genome shotgun (WGS) entry which is preliminary data.</text>
</comment>
<organism evidence="4 5">
    <name type="scientific">Trichococcus flocculiformis</name>
    <dbReference type="NCBI Taxonomy" id="82803"/>
    <lineage>
        <taxon>Bacteria</taxon>
        <taxon>Bacillati</taxon>
        <taxon>Bacillota</taxon>
        <taxon>Bacilli</taxon>
        <taxon>Lactobacillales</taxon>
        <taxon>Carnobacteriaceae</taxon>
        <taxon>Trichococcus</taxon>
    </lineage>
</organism>
<dbReference type="PROSITE" id="PS51257">
    <property type="entry name" value="PROKAR_LIPOPROTEIN"/>
    <property type="match status" value="1"/>
</dbReference>
<keyword evidence="1 2" id="KW-0732">Signal</keyword>
<evidence type="ECO:0000256" key="1">
    <source>
        <dbReference type="ARBA" id="ARBA00022729"/>
    </source>
</evidence>
<dbReference type="RefSeq" id="WP_276645863.1">
    <property type="nucleotide sequence ID" value="NZ_JAAZCD010000150.1"/>
</dbReference>
<dbReference type="Proteomes" id="UP000589373">
    <property type="component" value="Unassembled WGS sequence"/>
</dbReference>
<dbReference type="AlphaFoldDB" id="A0A847D524"/>
<dbReference type="Pfam" id="PF11611">
    <property type="entry name" value="DUF4352"/>
    <property type="match status" value="1"/>
</dbReference>
<sequence>MKKYTVLVALTALILASIACGGTSSEPQVNPPSGDTEVIQPEVVEGPAVGTARSNPAPVGSEVVADKMVFTVTSIVRPANDIVMAGNQFNTKTEENQEYIFVELNVICKKSSDEKCSINPTFNMKLIGSNGIEYDPDIFLAGVKGLLETTEFYGDASVKGYIPFIVGVGETDLVLLYDPFLGDTFYLALP</sequence>
<accession>A0A847D524</accession>
<gene>
    <name evidence="4" type="ORF">GX662_06665</name>
</gene>
<dbReference type="Gene3D" id="2.60.40.1240">
    <property type="match status" value="1"/>
</dbReference>
<feature type="signal peptide" evidence="2">
    <location>
        <begin position="1"/>
        <end position="21"/>
    </location>
</feature>
<protein>
    <submittedName>
        <fullName evidence="4">DUF4352 domain-containing protein</fullName>
    </submittedName>
</protein>
<proteinExistence type="predicted"/>
<evidence type="ECO:0000313" key="4">
    <source>
        <dbReference type="EMBL" id="NLD31929.1"/>
    </source>
</evidence>
<evidence type="ECO:0000259" key="3">
    <source>
        <dbReference type="Pfam" id="PF11611"/>
    </source>
</evidence>
<reference evidence="4 5" key="1">
    <citation type="journal article" date="2020" name="Biotechnol. Biofuels">
        <title>New insights from the biogas microbiome by comprehensive genome-resolved metagenomics of nearly 1600 species originating from multiple anaerobic digesters.</title>
        <authorList>
            <person name="Campanaro S."/>
            <person name="Treu L."/>
            <person name="Rodriguez-R L.M."/>
            <person name="Kovalovszki A."/>
            <person name="Ziels R.M."/>
            <person name="Maus I."/>
            <person name="Zhu X."/>
            <person name="Kougias P.G."/>
            <person name="Basile A."/>
            <person name="Luo G."/>
            <person name="Schluter A."/>
            <person name="Konstantinidis K.T."/>
            <person name="Angelidaki I."/>
        </authorList>
    </citation>
    <scope>NUCLEOTIDE SEQUENCE [LARGE SCALE GENOMIC DNA]</scope>
    <source>
        <strain evidence="4">AS07pgkLD_105</strain>
    </source>
</reference>
<evidence type="ECO:0000256" key="2">
    <source>
        <dbReference type="SAM" id="SignalP"/>
    </source>
</evidence>
<name>A0A847D524_9LACT</name>
<dbReference type="InterPro" id="IPR029050">
    <property type="entry name" value="Immunoprotect_excell_Ig-like"/>
</dbReference>
<feature type="chain" id="PRO_5039280537" evidence="2">
    <location>
        <begin position="22"/>
        <end position="190"/>
    </location>
</feature>
<dbReference type="InterPro" id="IPR029051">
    <property type="entry name" value="DUF4352"/>
</dbReference>
<feature type="domain" description="DUF4352" evidence="3">
    <location>
        <begin position="59"/>
        <end position="182"/>
    </location>
</feature>
<evidence type="ECO:0000313" key="5">
    <source>
        <dbReference type="Proteomes" id="UP000589373"/>
    </source>
</evidence>